<evidence type="ECO:0000256" key="4">
    <source>
        <dbReference type="SAM" id="MobiDB-lite"/>
    </source>
</evidence>
<dbReference type="EMBL" id="JABELV010000110">
    <property type="protein sequence ID" value="KAG7530739.1"/>
    <property type="molecule type" value="Genomic_DNA"/>
</dbReference>
<feature type="region of interest" description="Disordered" evidence="4">
    <location>
        <begin position="279"/>
        <end position="324"/>
    </location>
</feature>
<feature type="domain" description="PHD-type" evidence="5">
    <location>
        <begin position="108"/>
        <end position="140"/>
    </location>
</feature>
<protein>
    <recommendedName>
        <fullName evidence="5">PHD-type domain-containing protein</fullName>
    </recommendedName>
</protein>
<accession>A0A8K0JI60</accession>
<evidence type="ECO:0000259" key="5">
    <source>
        <dbReference type="Pfam" id="PF00628"/>
    </source>
</evidence>
<evidence type="ECO:0000256" key="2">
    <source>
        <dbReference type="ARBA" id="ARBA00022771"/>
    </source>
</evidence>
<evidence type="ECO:0000313" key="7">
    <source>
        <dbReference type="Proteomes" id="UP000812966"/>
    </source>
</evidence>
<dbReference type="Gene3D" id="3.30.40.10">
    <property type="entry name" value="Zinc/RING finger domain, C3HC4 (zinc finger)"/>
    <property type="match status" value="1"/>
</dbReference>
<dbReference type="AlphaFoldDB" id="A0A8K0JI60"/>
<feature type="region of interest" description="Disordered" evidence="4">
    <location>
        <begin position="395"/>
        <end position="415"/>
    </location>
</feature>
<keyword evidence="1" id="KW-0479">Metal-binding</keyword>
<comment type="caution">
    <text evidence="6">The sequence shown here is derived from an EMBL/GenBank/DDBJ whole genome shotgun (WGS) entry which is preliminary data.</text>
</comment>
<evidence type="ECO:0000256" key="1">
    <source>
        <dbReference type="ARBA" id="ARBA00022723"/>
    </source>
</evidence>
<dbReference type="InterPro" id="IPR013083">
    <property type="entry name" value="Znf_RING/FYVE/PHD"/>
</dbReference>
<sequence>MVHTDCDGKGVCYGCSISCHAEHDLVELFQRRKFRCDCPTSSRPTATFSTTATQPPAQTTRTRTLCTLVPNSASSSSSSHPPNKHNRYTRNFTGKFCRCPKGETYDPMEEEESMVVCLGCEEWFHEGCLNLYDPSKPPPSDPEEEVEQPPNTSTSTTAVSDMIPPTNSAQPIKNTDPTATASITTATNNPALLRPDAYAHLVCRDCITKHRVTRRLAGTRGWMMILPKAQTSGQDEAAQGGEWADRWEVVGKADGLVANTGSGVNGVKTDVVAKGGAEDVTGTKRKAEQDASEAEAEGQETKRPRLEPTSTPAEGKSRQTRCILPDPVERAQKAFEPSNDKANEYLDGHGDVFLAEGEREKLAEYLQCGCEDCQLQLHCRRAAGEEEEVPFPLAEEDEGEVYEPPREEEEDGPEETIDEMTAKALNGLPRSQAIETMIKFNEMKDNLKVFLEGFRGTDKVVKEEDIQLFVAGMRERAEKR</sequence>
<evidence type="ECO:0000313" key="6">
    <source>
        <dbReference type="EMBL" id="KAG7530739.1"/>
    </source>
</evidence>
<feature type="region of interest" description="Disordered" evidence="4">
    <location>
        <begin position="134"/>
        <end position="175"/>
    </location>
</feature>
<dbReference type="GO" id="GO:0008270">
    <property type="term" value="F:zinc ion binding"/>
    <property type="evidence" value="ECO:0007669"/>
    <property type="project" value="UniProtKB-KW"/>
</dbReference>
<gene>
    <name evidence="6" type="ORF">FFLO_04847</name>
</gene>
<keyword evidence="2" id="KW-0863">Zinc-finger</keyword>
<dbReference type="Pfam" id="PF00628">
    <property type="entry name" value="PHD"/>
    <property type="match status" value="1"/>
</dbReference>
<dbReference type="PANTHER" id="PTHR13513">
    <property type="entry name" value="E3 UBIQUITIN-PROTEIN LIGASE UBR7"/>
    <property type="match status" value="1"/>
</dbReference>
<feature type="compositionally biased region" description="Polar residues" evidence="4">
    <location>
        <begin position="151"/>
        <end position="173"/>
    </location>
</feature>
<dbReference type="Proteomes" id="UP000812966">
    <property type="component" value="Unassembled WGS sequence"/>
</dbReference>
<dbReference type="PANTHER" id="PTHR13513:SF9">
    <property type="entry name" value="E3 UBIQUITIN-PROTEIN LIGASE UBR7-RELATED"/>
    <property type="match status" value="1"/>
</dbReference>
<dbReference type="SUPFAM" id="SSF57903">
    <property type="entry name" value="FYVE/PHD zinc finger"/>
    <property type="match status" value="1"/>
</dbReference>
<reference evidence="6" key="1">
    <citation type="submission" date="2020-04" db="EMBL/GenBank/DDBJ databases">
        <title>Analysis of mating type loci in Filobasidium floriforme.</title>
        <authorList>
            <person name="Nowrousian M."/>
        </authorList>
    </citation>
    <scope>NUCLEOTIDE SEQUENCE</scope>
    <source>
        <strain evidence="6">CBS 6242</strain>
    </source>
</reference>
<dbReference type="GO" id="GO:0005737">
    <property type="term" value="C:cytoplasm"/>
    <property type="evidence" value="ECO:0007669"/>
    <property type="project" value="TreeGrafter"/>
</dbReference>
<organism evidence="6 7">
    <name type="scientific">Filobasidium floriforme</name>
    <dbReference type="NCBI Taxonomy" id="5210"/>
    <lineage>
        <taxon>Eukaryota</taxon>
        <taxon>Fungi</taxon>
        <taxon>Dikarya</taxon>
        <taxon>Basidiomycota</taxon>
        <taxon>Agaricomycotina</taxon>
        <taxon>Tremellomycetes</taxon>
        <taxon>Filobasidiales</taxon>
        <taxon>Filobasidiaceae</taxon>
        <taxon>Filobasidium</taxon>
    </lineage>
</organism>
<keyword evidence="7" id="KW-1185">Reference proteome</keyword>
<dbReference type="InterPro" id="IPR011011">
    <property type="entry name" value="Znf_FYVE_PHD"/>
</dbReference>
<dbReference type="GO" id="GO:0061630">
    <property type="term" value="F:ubiquitin protein ligase activity"/>
    <property type="evidence" value="ECO:0007669"/>
    <property type="project" value="InterPro"/>
</dbReference>
<dbReference type="InterPro" id="IPR019787">
    <property type="entry name" value="Znf_PHD-finger"/>
</dbReference>
<keyword evidence="3" id="KW-0862">Zinc</keyword>
<dbReference type="InterPro" id="IPR040204">
    <property type="entry name" value="UBR7"/>
</dbReference>
<proteinExistence type="predicted"/>
<name>A0A8K0JI60_9TREE</name>
<evidence type="ECO:0000256" key="3">
    <source>
        <dbReference type="ARBA" id="ARBA00022833"/>
    </source>
</evidence>